<comment type="caution">
    <text evidence="3">The sequence shown here is derived from an EMBL/GenBank/DDBJ whole genome shotgun (WGS) entry which is preliminary data.</text>
</comment>
<accession>A0A395UMJ3</accession>
<comment type="similarity">
    <text evidence="1">Belongs to the transferase hexapeptide repeat family.</text>
</comment>
<evidence type="ECO:0000256" key="2">
    <source>
        <dbReference type="ARBA" id="ARBA00022679"/>
    </source>
</evidence>
<evidence type="ECO:0008006" key="5">
    <source>
        <dbReference type="Google" id="ProtNLM"/>
    </source>
</evidence>
<dbReference type="GO" id="GO:0008374">
    <property type="term" value="F:O-acyltransferase activity"/>
    <property type="evidence" value="ECO:0007669"/>
    <property type="project" value="TreeGrafter"/>
</dbReference>
<dbReference type="Gene3D" id="2.160.10.10">
    <property type="entry name" value="Hexapeptide repeat proteins"/>
    <property type="match status" value="1"/>
</dbReference>
<gene>
    <name evidence="3" type="ORF">DWY53_15925</name>
</gene>
<dbReference type="SUPFAM" id="SSF51161">
    <property type="entry name" value="Trimeric LpxA-like enzymes"/>
    <property type="match status" value="1"/>
</dbReference>
<sequence>MTKLRTILENIEYHWSQPHYNIFKSLYINFRCLPFNIARKLPIAIYGKCDFYWLKGKIRINGPITKKMIKLGQNNEFMTGFSHSAFILLGKDSVLTFNGPCKFANDYHIRLGNNAQLNIGAYTFFGGNIRIISTTNIKIGDYSRIAYDSQLVDSNFHFVYNSIKHQTAPFYKEIIIGEYNWIGNKTSIMKGVKTKPHTIVASSSLLNKDYTKEEGDYPTLGGSPAKQLTHGLRRLFSHKHEALLLDFFHKNPQAAYYEGIFDINSDKEISNEF</sequence>
<evidence type="ECO:0000313" key="3">
    <source>
        <dbReference type="EMBL" id="RGR36464.1"/>
    </source>
</evidence>
<dbReference type="PANTHER" id="PTHR23416:SF23">
    <property type="entry name" value="ACETYLTRANSFERASE C18B11.09C-RELATED"/>
    <property type="match status" value="1"/>
</dbReference>
<evidence type="ECO:0000313" key="4">
    <source>
        <dbReference type="Proteomes" id="UP000266497"/>
    </source>
</evidence>
<dbReference type="RefSeq" id="WP_117695983.1">
    <property type="nucleotide sequence ID" value="NZ_JABDSC010000090.1"/>
</dbReference>
<dbReference type="GO" id="GO:0005829">
    <property type="term" value="C:cytosol"/>
    <property type="evidence" value="ECO:0007669"/>
    <property type="project" value="TreeGrafter"/>
</dbReference>
<keyword evidence="2" id="KW-0808">Transferase</keyword>
<organism evidence="3 4">
    <name type="scientific">Phocaeicola vulgatus</name>
    <name type="common">Bacteroides vulgatus</name>
    <dbReference type="NCBI Taxonomy" id="821"/>
    <lineage>
        <taxon>Bacteria</taxon>
        <taxon>Pseudomonadati</taxon>
        <taxon>Bacteroidota</taxon>
        <taxon>Bacteroidia</taxon>
        <taxon>Bacteroidales</taxon>
        <taxon>Bacteroidaceae</taxon>
        <taxon>Phocaeicola</taxon>
    </lineage>
</organism>
<dbReference type="EMBL" id="QRUD01000050">
    <property type="protein sequence ID" value="RGR36464.1"/>
    <property type="molecule type" value="Genomic_DNA"/>
</dbReference>
<dbReference type="PANTHER" id="PTHR23416">
    <property type="entry name" value="SIALIC ACID SYNTHASE-RELATED"/>
    <property type="match status" value="1"/>
</dbReference>
<name>A0A395UMJ3_PHOVU</name>
<dbReference type="InterPro" id="IPR011004">
    <property type="entry name" value="Trimer_LpxA-like_sf"/>
</dbReference>
<dbReference type="Proteomes" id="UP000266497">
    <property type="component" value="Unassembled WGS sequence"/>
</dbReference>
<protein>
    <recommendedName>
        <fullName evidence="5">Transferase</fullName>
    </recommendedName>
</protein>
<proteinExistence type="inferred from homology"/>
<reference evidence="3 4" key="1">
    <citation type="submission" date="2018-08" db="EMBL/GenBank/DDBJ databases">
        <title>A genome reference for cultivated species of the human gut microbiota.</title>
        <authorList>
            <person name="Zou Y."/>
            <person name="Xue W."/>
            <person name="Luo G."/>
        </authorList>
    </citation>
    <scope>NUCLEOTIDE SEQUENCE [LARGE SCALE GENOMIC DNA]</scope>
    <source>
        <strain evidence="3 4">AF25-30LB</strain>
    </source>
</reference>
<dbReference type="AlphaFoldDB" id="A0A395UMJ3"/>
<dbReference type="InterPro" id="IPR051159">
    <property type="entry name" value="Hexapeptide_acetyltransf"/>
</dbReference>
<evidence type="ECO:0000256" key="1">
    <source>
        <dbReference type="ARBA" id="ARBA00007274"/>
    </source>
</evidence>